<dbReference type="Proteomes" id="UP000026960">
    <property type="component" value="Chromosome 2"/>
</dbReference>
<keyword evidence="4" id="KW-0269">Exonuclease</keyword>
<dbReference type="AlphaFoldDB" id="A0A0D3F4Z2"/>
<reference evidence="7" key="2">
    <citation type="submission" date="2015-03" db="UniProtKB">
        <authorList>
            <consortium name="EnsemblPlants"/>
        </authorList>
    </citation>
    <scope>IDENTIFICATION</scope>
</reference>
<evidence type="ECO:0000256" key="3">
    <source>
        <dbReference type="ARBA" id="ARBA00022801"/>
    </source>
</evidence>
<dbReference type="STRING" id="65489.A0A0D3F4Z2"/>
<protein>
    <recommendedName>
        <fullName evidence="6">Exonuclease domain-containing protein</fullName>
    </recommendedName>
</protein>
<dbReference type="PANTHER" id="PTHR11046:SF0">
    <property type="entry name" value="OLIGORIBONUCLEASE, MITOCHONDRIAL"/>
    <property type="match status" value="1"/>
</dbReference>
<dbReference type="Gramene" id="OBART02G16160.1">
    <property type="protein sequence ID" value="OBART02G16160.1"/>
    <property type="gene ID" value="OBART02G16160"/>
</dbReference>
<feature type="domain" description="Exonuclease" evidence="6">
    <location>
        <begin position="187"/>
        <end position="361"/>
    </location>
</feature>
<dbReference type="FunFam" id="3.30.420.10:FF:000003">
    <property type="entry name" value="Oligoribonuclease"/>
    <property type="match status" value="1"/>
</dbReference>
<keyword evidence="5" id="KW-0812">Transmembrane</keyword>
<keyword evidence="5" id="KW-1133">Transmembrane helix</keyword>
<evidence type="ECO:0000259" key="6">
    <source>
        <dbReference type="SMART" id="SM00479"/>
    </source>
</evidence>
<dbReference type="HOGENOM" id="CLU_064761_4_0_1"/>
<evidence type="ECO:0000313" key="8">
    <source>
        <dbReference type="Proteomes" id="UP000026960"/>
    </source>
</evidence>
<dbReference type="InterPro" id="IPR012337">
    <property type="entry name" value="RNaseH-like_sf"/>
</dbReference>
<dbReference type="CDD" id="cd06135">
    <property type="entry name" value="Orn"/>
    <property type="match status" value="1"/>
</dbReference>
<keyword evidence="2" id="KW-0540">Nuclease</keyword>
<dbReference type="GO" id="GO:0005739">
    <property type="term" value="C:mitochondrion"/>
    <property type="evidence" value="ECO:0007669"/>
    <property type="project" value="TreeGrafter"/>
</dbReference>
<accession>A0A0D3F4Z2</accession>
<evidence type="ECO:0000256" key="1">
    <source>
        <dbReference type="ARBA" id="ARBA00009921"/>
    </source>
</evidence>
<dbReference type="InterPro" id="IPR022894">
    <property type="entry name" value="Oligoribonuclease"/>
</dbReference>
<keyword evidence="3" id="KW-0378">Hydrolase</keyword>
<dbReference type="GO" id="GO:0000175">
    <property type="term" value="F:3'-5'-RNA exonuclease activity"/>
    <property type="evidence" value="ECO:0007669"/>
    <property type="project" value="InterPro"/>
</dbReference>
<dbReference type="Pfam" id="PF00929">
    <property type="entry name" value="RNase_T"/>
    <property type="match status" value="1"/>
</dbReference>
<reference evidence="7" key="1">
    <citation type="journal article" date="2009" name="Rice">
        <title>De Novo Next Generation Sequencing of Plant Genomes.</title>
        <authorList>
            <person name="Rounsley S."/>
            <person name="Marri P.R."/>
            <person name="Yu Y."/>
            <person name="He R."/>
            <person name="Sisneros N."/>
            <person name="Goicoechea J.L."/>
            <person name="Lee S.J."/>
            <person name="Angelova A."/>
            <person name="Kudrna D."/>
            <person name="Luo M."/>
            <person name="Affourtit J."/>
            <person name="Desany B."/>
            <person name="Knight J."/>
            <person name="Niazi F."/>
            <person name="Egholm M."/>
            <person name="Wing R.A."/>
        </authorList>
    </citation>
    <scope>NUCLEOTIDE SEQUENCE [LARGE SCALE GENOMIC DNA]</scope>
    <source>
        <strain evidence="7">cv. IRGC 105608</strain>
    </source>
</reference>
<dbReference type="InterPro" id="IPR013520">
    <property type="entry name" value="Ribonucl_H"/>
</dbReference>
<dbReference type="InterPro" id="IPR036397">
    <property type="entry name" value="RNaseH_sf"/>
</dbReference>
<dbReference type="EnsemblPlants" id="OBART02G16160.1">
    <property type="protein sequence ID" value="OBART02G16160.1"/>
    <property type="gene ID" value="OBART02G16160"/>
</dbReference>
<dbReference type="PANTHER" id="PTHR11046">
    <property type="entry name" value="OLIGORIBONUCLEASE, MITOCHONDRIAL"/>
    <property type="match status" value="1"/>
</dbReference>
<sequence length="367" mass="41174">MKTMSTCLRLRSVGPKPPMLAQLKSTEGHQLSGVPRRRFLPKPTSASVAPCPCVRFRVCRCRPPTADRRCAPSPREEESVIEQFQQGRGLNLLVQLVNLRVGVGKKFGAWIKLAEREIWEMSELANKFLVLHLDGEGGGADDTEEALIQTSYSIKEADAGENVLSDTLVLNYDEGSLVSSSGDYQMPLVWIDLEMTGLDVAKDRILEIACIITDGKLTKQIEGPDLVINQKKDLLDNMDEWCKTHHAASGLTQRVLQSTISEHDAETQVLDFVKKHVGSSPPLIAGNSVYVDLLFLKNYMPQLAAIFSHVIVDVSSIMALCIRWYPKERKRTPRKGKKHRAMNDIKESIAELKYYKDNIFKPQKSKQ</sequence>
<evidence type="ECO:0000256" key="5">
    <source>
        <dbReference type="SAM" id="Phobius"/>
    </source>
</evidence>
<evidence type="ECO:0000313" key="7">
    <source>
        <dbReference type="EnsemblPlants" id="OBART02G16160.1"/>
    </source>
</evidence>
<dbReference type="NCBIfam" id="NF003765">
    <property type="entry name" value="PRK05359.1"/>
    <property type="match status" value="1"/>
</dbReference>
<dbReference type="SMART" id="SM00479">
    <property type="entry name" value="EXOIII"/>
    <property type="match status" value="1"/>
</dbReference>
<proteinExistence type="inferred from homology"/>
<keyword evidence="5" id="KW-0472">Membrane</keyword>
<dbReference type="GO" id="GO:0003676">
    <property type="term" value="F:nucleic acid binding"/>
    <property type="evidence" value="ECO:0007669"/>
    <property type="project" value="InterPro"/>
</dbReference>
<keyword evidence="8" id="KW-1185">Reference proteome</keyword>
<evidence type="ECO:0000256" key="2">
    <source>
        <dbReference type="ARBA" id="ARBA00022722"/>
    </source>
</evidence>
<dbReference type="Gene3D" id="3.30.420.10">
    <property type="entry name" value="Ribonuclease H-like superfamily/Ribonuclease H"/>
    <property type="match status" value="1"/>
</dbReference>
<organism evidence="7">
    <name type="scientific">Oryza barthii</name>
    <dbReference type="NCBI Taxonomy" id="65489"/>
    <lineage>
        <taxon>Eukaryota</taxon>
        <taxon>Viridiplantae</taxon>
        <taxon>Streptophyta</taxon>
        <taxon>Embryophyta</taxon>
        <taxon>Tracheophyta</taxon>
        <taxon>Spermatophyta</taxon>
        <taxon>Magnoliopsida</taxon>
        <taxon>Liliopsida</taxon>
        <taxon>Poales</taxon>
        <taxon>Poaceae</taxon>
        <taxon>BOP clade</taxon>
        <taxon>Oryzoideae</taxon>
        <taxon>Oryzeae</taxon>
        <taxon>Oryzinae</taxon>
        <taxon>Oryza</taxon>
    </lineage>
</organism>
<feature type="transmembrane region" description="Helical" evidence="5">
    <location>
        <begin position="303"/>
        <end position="325"/>
    </location>
</feature>
<evidence type="ECO:0000256" key="4">
    <source>
        <dbReference type="ARBA" id="ARBA00022839"/>
    </source>
</evidence>
<dbReference type="PaxDb" id="65489-OBART02G16160.1"/>
<dbReference type="eggNOG" id="KOG3242">
    <property type="taxonomic scope" value="Eukaryota"/>
</dbReference>
<comment type="similarity">
    <text evidence="1">Belongs to the oligoribonuclease family.</text>
</comment>
<dbReference type="SUPFAM" id="SSF53098">
    <property type="entry name" value="Ribonuclease H-like"/>
    <property type="match status" value="1"/>
</dbReference>
<name>A0A0D3F4Z2_9ORYZ</name>